<dbReference type="InterPro" id="IPR036937">
    <property type="entry name" value="Adhesion_dom_fimbrial_sf"/>
</dbReference>
<dbReference type="InterPro" id="IPR008966">
    <property type="entry name" value="Adhesion_dom_sf"/>
</dbReference>
<dbReference type="AlphaFoldDB" id="A0A6M8ULA9"/>
<comment type="subcellular location">
    <subcellularLocation>
        <location evidence="1">Fimbrium</location>
    </subcellularLocation>
</comment>
<keyword evidence="4" id="KW-0281">Fimbrium</keyword>
<feature type="domain" description="Fimbrial-type adhesion" evidence="5">
    <location>
        <begin position="214"/>
        <end position="350"/>
    </location>
</feature>
<protein>
    <submittedName>
        <fullName evidence="6">Fimbrial protein</fullName>
    </submittedName>
</protein>
<keyword evidence="7" id="KW-1185">Reference proteome</keyword>
<organism evidence="6 7">
    <name type="scientific">Paramixta manurensis</name>
    <dbReference type="NCBI Taxonomy" id="2740817"/>
    <lineage>
        <taxon>Bacteria</taxon>
        <taxon>Pseudomonadati</taxon>
        <taxon>Pseudomonadota</taxon>
        <taxon>Gammaproteobacteria</taxon>
        <taxon>Enterobacterales</taxon>
        <taxon>Erwiniaceae</taxon>
        <taxon>Paramixta</taxon>
    </lineage>
</organism>
<accession>A0A6M8ULA9</accession>
<evidence type="ECO:0000256" key="4">
    <source>
        <dbReference type="ARBA" id="ARBA00023263"/>
    </source>
</evidence>
<dbReference type="RefSeq" id="WP_173636059.1">
    <property type="nucleotide sequence ID" value="NZ_CP054212.1"/>
</dbReference>
<comment type="similarity">
    <text evidence="2">Belongs to the fimbrial protein family.</text>
</comment>
<dbReference type="PANTHER" id="PTHR33420">
    <property type="entry name" value="FIMBRIAL SUBUNIT ELFA-RELATED"/>
    <property type="match status" value="1"/>
</dbReference>
<dbReference type="Gene3D" id="2.60.40.1090">
    <property type="entry name" value="Fimbrial-type adhesion domain"/>
    <property type="match status" value="1"/>
</dbReference>
<evidence type="ECO:0000256" key="1">
    <source>
        <dbReference type="ARBA" id="ARBA00004561"/>
    </source>
</evidence>
<gene>
    <name evidence="6" type="ORF">PMPD1_4348</name>
</gene>
<dbReference type="EMBL" id="CP054212">
    <property type="protein sequence ID" value="QKJ89247.1"/>
    <property type="molecule type" value="Genomic_DNA"/>
</dbReference>
<keyword evidence="3" id="KW-0732">Signal</keyword>
<dbReference type="SUPFAM" id="SSF49401">
    <property type="entry name" value="Bacterial adhesins"/>
    <property type="match status" value="1"/>
</dbReference>
<evidence type="ECO:0000256" key="3">
    <source>
        <dbReference type="ARBA" id="ARBA00022729"/>
    </source>
</evidence>
<dbReference type="InterPro" id="IPR000259">
    <property type="entry name" value="Adhesion_dom_fimbrial"/>
</dbReference>
<dbReference type="KEGG" id="pmak:PMPD1_4348"/>
<reference evidence="6 7" key="1">
    <citation type="submission" date="2020-06" db="EMBL/GenBank/DDBJ databases">
        <title>Genome sequence of Paramixta manurensis strain PD-1.</title>
        <authorList>
            <person name="Lee C.W."/>
            <person name="Kim J."/>
        </authorList>
    </citation>
    <scope>NUCLEOTIDE SEQUENCE [LARGE SCALE GENOMIC DNA]</scope>
    <source>
        <strain evidence="6 7">PD-1</strain>
    </source>
</reference>
<evidence type="ECO:0000259" key="5">
    <source>
        <dbReference type="Pfam" id="PF00419"/>
    </source>
</evidence>
<dbReference type="GO" id="GO:0043709">
    <property type="term" value="P:cell adhesion involved in single-species biofilm formation"/>
    <property type="evidence" value="ECO:0007669"/>
    <property type="project" value="TreeGrafter"/>
</dbReference>
<sequence length="350" mass="38131">MKFVTGKIMRSRPVILIFLMIFYLAGPAAYAASVIKCGSDSNTSNSINAFDFDLLPNQIPDTVPVGTTIYDTTMDLELWCAKAPGSIGSGEEKIYVNREPIQGTLGSKSGLSFFITINGERSDQRKTYDSGYTTSAIFLQGLATSYYTKIKVPVRIELVKTGENVQLNPAANYIFLFSVGDQGRGELLYRAININKLGFSSFTCNTLNTDIHRTLPVLNLANINGITGRIDGYADDFSIRLNCNGELWSTLSINMAFNGAMIPGLESQGVYLFTSANDGGVAKGIGFQLLHKDASDQYVTSGKGEWFKVGNFTSGLNTLDVPVRAVYYKTAEQSSPGKLTGIVTFTIDYQ</sequence>
<name>A0A6M8ULA9_9GAMM</name>
<dbReference type="PANTHER" id="PTHR33420:SF3">
    <property type="entry name" value="FIMBRIAL SUBUNIT ELFA"/>
    <property type="match status" value="1"/>
</dbReference>
<evidence type="ECO:0000313" key="7">
    <source>
        <dbReference type="Proteomes" id="UP000505325"/>
    </source>
</evidence>
<dbReference type="GO" id="GO:0009289">
    <property type="term" value="C:pilus"/>
    <property type="evidence" value="ECO:0007669"/>
    <property type="project" value="UniProtKB-SubCell"/>
</dbReference>
<dbReference type="Pfam" id="PF00419">
    <property type="entry name" value="Fimbrial"/>
    <property type="match status" value="1"/>
</dbReference>
<dbReference type="Proteomes" id="UP000505325">
    <property type="component" value="Chromosome"/>
</dbReference>
<evidence type="ECO:0000256" key="2">
    <source>
        <dbReference type="ARBA" id="ARBA00006671"/>
    </source>
</evidence>
<proteinExistence type="inferred from homology"/>
<evidence type="ECO:0000313" key="6">
    <source>
        <dbReference type="EMBL" id="QKJ89247.1"/>
    </source>
</evidence>
<dbReference type="InterPro" id="IPR050263">
    <property type="entry name" value="Bact_Fimbrial_Adh_Pro"/>
</dbReference>